<keyword evidence="2" id="KW-1185">Reference proteome</keyword>
<dbReference type="EMBL" id="BBYQ01000249">
    <property type="protein sequence ID" value="GAP33348.1"/>
    <property type="molecule type" value="Genomic_DNA"/>
</dbReference>
<evidence type="ECO:0000313" key="1">
    <source>
        <dbReference type="EMBL" id="GAP33348.1"/>
    </source>
</evidence>
<sequence length="50" mass="5223">MVGITILVLALAIAVGICWLILRSVRAGAVRVDIEDRAPGPNSEGPADPR</sequence>
<name>A0ABC9Z7C3_9NOCA</name>
<evidence type="ECO:0000313" key="2">
    <source>
        <dbReference type="Proteomes" id="UP000037179"/>
    </source>
</evidence>
<reference evidence="2" key="1">
    <citation type="submission" date="2015-07" db="EMBL/GenBank/DDBJ databases">
        <title>Nocardia seriolae U-1 whole genome shotgun sequence.</title>
        <authorList>
            <person name="Imajoh M."/>
            <person name="Fukumoto Y."/>
            <person name="Sukeda M."/>
            <person name="Yamane J."/>
            <person name="Yamasaki K."/>
            <person name="Shimizu M."/>
            <person name="Ohnishi K."/>
            <person name="Oshima S."/>
        </authorList>
    </citation>
    <scope>NUCLEOTIDE SEQUENCE [LARGE SCALE GENOMIC DNA]</scope>
    <source>
        <strain evidence="2">U-1</strain>
    </source>
</reference>
<dbReference type="Proteomes" id="UP000037179">
    <property type="component" value="Unassembled WGS sequence"/>
</dbReference>
<proteinExistence type="predicted"/>
<gene>
    <name evidence="1" type="ORF">NSK11_contig00249-0001</name>
</gene>
<comment type="caution">
    <text evidence="1">The sequence shown here is derived from an EMBL/GenBank/DDBJ whole genome shotgun (WGS) entry which is preliminary data.</text>
</comment>
<dbReference type="AlphaFoldDB" id="A0ABC9Z7C3"/>
<protein>
    <submittedName>
        <fullName evidence="1">Uncharacterized protein</fullName>
    </submittedName>
</protein>
<accession>A0ABC9Z7C3</accession>
<reference evidence="1 2" key="2">
    <citation type="journal article" date="2016" name="Genome Announc.">
        <title>Draft Genome Sequence of Erythromycin- and Oxytetracycline-Sensitive Nocardia seriolae Strain U-1 (NBRC 110359).</title>
        <authorList>
            <person name="Imajoh M."/>
            <person name="Sukeda M."/>
            <person name="Shimizu M."/>
            <person name="Yamane J."/>
            <person name="Ohnishi K."/>
            <person name="Oshima S."/>
        </authorList>
    </citation>
    <scope>NUCLEOTIDE SEQUENCE [LARGE SCALE GENOMIC DNA]</scope>
    <source>
        <strain evidence="1 2">U-1</strain>
    </source>
</reference>
<organism evidence="1 2">
    <name type="scientific">Nocardia seriolae</name>
    <dbReference type="NCBI Taxonomy" id="37332"/>
    <lineage>
        <taxon>Bacteria</taxon>
        <taxon>Bacillati</taxon>
        <taxon>Actinomycetota</taxon>
        <taxon>Actinomycetes</taxon>
        <taxon>Mycobacteriales</taxon>
        <taxon>Nocardiaceae</taxon>
        <taxon>Nocardia</taxon>
    </lineage>
</organism>